<reference evidence="1 2" key="1">
    <citation type="journal article" date="2016" name="Genome Announc.">
        <title>Draft Genome Sequence of the Anaerobic Ammonium-Oxidizing Bacterium 'Candidatus Brocadia sp. 40'.</title>
        <authorList>
            <person name="Ali M."/>
            <person name="Haroon M.F."/>
            <person name="Narita Y."/>
            <person name="Zhang L."/>
            <person name="Rangel Shaw D."/>
            <person name="Okabe S."/>
            <person name="Saikaly P.E."/>
        </authorList>
    </citation>
    <scope>NUCLEOTIDE SEQUENCE [LARGE SCALE GENOMIC DNA]</scope>
    <source>
        <strain evidence="1 2">40</strain>
    </source>
</reference>
<name>A0A1V6LYH3_9BACT</name>
<proteinExistence type="predicted"/>
<dbReference type="EMBL" id="MJUW02000101">
    <property type="protein sequence ID" value="OQD45181.1"/>
    <property type="molecule type" value="Genomic_DNA"/>
</dbReference>
<accession>A0A1V6LYH3</accession>
<dbReference type="Proteomes" id="UP000242219">
    <property type="component" value="Unassembled WGS sequence"/>
</dbReference>
<evidence type="ECO:0000313" key="1">
    <source>
        <dbReference type="EMBL" id="OQD45181.1"/>
    </source>
</evidence>
<protein>
    <submittedName>
        <fullName evidence="1">Uncharacterized protein</fullName>
    </submittedName>
</protein>
<gene>
    <name evidence="1" type="ORF">BIY37_09710</name>
</gene>
<sequence>MTISQFIFIISFMKINKDRRLFFKKALSTGSGVCTSTFVGKHRINYSLPISRGGDNLTFDPSTVIIAHNDNLFEAMGVVKEIPVAYLLHKDLMQLTNTTSKEKAWQSLFKLHDIVGIKLNC</sequence>
<keyword evidence="2" id="KW-1185">Reference proteome</keyword>
<evidence type="ECO:0000313" key="2">
    <source>
        <dbReference type="Proteomes" id="UP000242219"/>
    </source>
</evidence>
<dbReference type="AlphaFoldDB" id="A0A1V6LYH3"/>
<organism evidence="1 2">
    <name type="scientific">Candidatus Brocadia sapporoensis</name>
    <dbReference type="NCBI Taxonomy" id="392547"/>
    <lineage>
        <taxon>Bacteria</taxon>
        <taxon>Pseudomonadati</taxon>
        <taxon>Planctomycetota</taxon>
        <taxon>Candidatus Brocadiia</taxon>
        <taxon>Candidatus Brocadiales</taxon>
        <taxon>Candidatus Brocadiaceae</taxon>
        <taxon>Candidatus Brocadia</taxon>
    </lineage>
</organism>
<comment type="caution">
    <text evidence="1">The sequence shown here is derived from an EMBL/GenBank/DDBJ whole genome shotgun (WGS) entry which is preliminary data.</text>
</comment>